<dbReference type="Gene3D" id="3.30.1330.90">
    <property type="entry name" value="D-3-phosphoglycerate dehydrogenase, domain 3"/>
    <property type="match status" value="1"/>
</dbReference>
<keyword evidence="4 11" id="KW-0312">Gluconeogenesis</keyword>
<evidence type="ECO:0000256" key="6">
    <source>
        <dbReference type="ARBA" id="ARBA00022723"/>
    </source>
</evidence>
<evidence type="ECO:0000256" key="9">
    <source>
        <dbReference type="ARBA" id="ARBA00023239"/>
    </source>
</evidence>
<comment type="caution">
    <text evidence="14">The sequence shown here is derived from an EMBL/GenBank/DDBJ whole genome shotgun (WGS) entry which is preliminary data.</text>
</comment>
<evidence type="ECO:0000256" key="7">
    <source>
        <dbReference type="ARBA" id="ARBA00023004"/>
    </source>
</evidence>
<evidence type="ECO:0000256" key="5">
    <source>
        <dbReference type="ARBA" id="ARBA00022485"/>
    </source>
</evidence>
<dbReference type="EMBL" id="JAOWKX010000005">
    <property type="protein sequence ID" value="MCV2885273.1"/>
    <property type="molecule type" value="Genomic_DNA"/>
</dbReference>
<keyword evidence="8 11" id="KW-0411">Iron-sulfur</keyword>
<dbReference type="Pfam" id="PF03313">
    <property type="entry name" value="SDH_alpha"/>
    <property type="match status" value="1"/>
</dbReference>
<keyword evidence="9 11" id="KW-0456">Lyase</keyword>
<dbReference type="InterPro" id="IPR051318">
    <property type="entry name" value="Fe-S_L-Ser"/>
</dbReference>
<dbReference type="PANTHER" id="PTHR30182">
    <property type="entry name" value="L-SERINE DEHYDRATASE"/>
    <property type="match status" value="1"/>
</dbReference>
<evidence type="ECO:0000256" key="1">
    <source>
        <dbReference type="ARBA" id="ARBA00001966"/>
    </source>
</evidence>
<evidence type="ECO:0000256" key="4">
    <source>
        <dbReference type="ARBA" id="ARBA00022432"/>
    </source>
</evidence>
<protein>
    <recommendedName>
        <fullName evidence="11">L-serine dehydratase</fullName>
        <ecNumber evidence="11">4.3.1.17</ecNumber>
    </recommendedName>
</protein>
<name>A0ABT3A9C1_9ALTE</name>
<dbReference type="InterPro" id="IPR004644">
    <property type="entry name" value="Fe-S_L-Ser_mono"/>
</dbReference>
<reference evidence="14 15" key="1">
    <citation type="submission" date="2022-10" db="EMBL/GenBank/DDBJ databases">
        <title>Aestuariibacter sp. AA17 isolated from Montipora capitata coral fragment.</title>
        <authorList>
            <person name="Emsley S.A."/>
            <person name="Pfannmuller K.M."/>
            <person name="Loughran R.M."/>
            <person name="Shlafstein M."/>
            <person name="Papke E."/>
            <person name="Saw J.H."/>
            <person name="Ushijima B."/>
            <person name="Videau P."/>
        </authorList>
    </citation>
    <scope>NUCLEOTIDE SEQUENCE [LARGE SCALE GENOMIC DNA]</scope>
    <source>
        <strain evidence="14 15">AA17</strain>
    </source>
</reference>
<comment type="pathway">
    <text evidence="2">Carbohydrate biosynthesis; gluconeogenesis.</text>
</comment>
<dbReference type="InterPro" id="IPR005131">
    <property type="entry name" value="Ser_deHydtase_bsu"/>
</dbReference>
<dbReference type="PANTHER" id="PTHR30182:SF1">
    <property type="entry name" value="L-SERINE DEHYDRATASE 1"/>
    <property type="match status" value="1"/>
</dbReference>
<dbReference type="NCBIfam" id="TIGR00720">
    <property type="entry name" value="sda_mono"/>
    <property type="match status" value="1"/>
</dbReference>
<proteinExistence type="inferred from homology"/>
<keyword evidence="15" id="KW-1185">Reference proteome</keyword>
<comment type="cofactor">
    <cofactor evidence="1 11">
        <name>[4Fe-4S] cluster</name>
        <dbReference type="ChEBI" id="CHEBI:49883"/>
    </cofactor>
</comment>
<dbReference type="Proteomes" id="UP001652504">
    <property type="component" value="Unassembled WGS sequence"/>
</dbReference>
<dbReference type="RefSeq" id="WP_263712558.1">
    <property type="nucleotide sequence ID" value="NZ_JAOWKX010000005.1"/>
</dbReference>
<comment type="catalytic activity">
    <reaction evidence="10 11">
        <text>L-serine = pyruvate + NH4(+)</text>
        <dbReference type="Rhea" id="RHEA:19169"/>
        <dbReference type="ChEBI" id="CHEBI:15361"/>
        <dbReference type="ChEBI" id="CHEBI:28938"/>
        <dbReference type="ChEBI" id="CHEBI:33384"/>
        <dbReference type="EC" id="4.3.1.17"/>
    </reaction>
</comment>
<dbReference type="SUPFAM" id="SSF143548">
    <property type="entry name" value="Serine metabolism enzymes domain"/>
    <property type="match status" value="1"/>
</dbReference>
<evidence type="ECO:0000256" key="8">
    <source>
        <dbReference type="ARBA" id="ARBA00023014"/>
    </source>
</evidence>
<dbReference type="Pfam" id="PF03315">
    <property type="entry name" value="SDH_beta"/>
    <property type="match status" value="1"/>
</dbReference>
<evidence type="ECO:0000256" key="11">
    <source>
        <dbReference type="RuleBase" id="RU366059"/>
    </source>
</evidence>
<keyword evidence="6 11" id="KW-0479">Metal-binding</keyword>
<dbReference type="EC" id="4.3.1.17" evidence="11"/>
<evidence type="ECO:0000256" key="10">
    <source>
        <dbReference type="ARBA" id="ARBA00049406"/>
    </source>
</evidence>
<evidence type="ECO:0000256" key="3">
    <source>
        <dbReference type="ARBA" id="ARBA00008636"/>
    </source>
</evidence>
<evidence type="ECO:0000313" key="15">
    <source>
        <dbReference type="Proteomes" id="UP001652504"/>
    </source>
</evidence>
<evidence type="ECO:0000256" key="2">
    <source>
        <dbReference type="ARBA" id="ARBA00004742"/>
    </source>
</evidence>
<feature type="domain" description="Serine dehydratase-like alpha subunit" evidence="12">
    <location>
        <begin position="188"/>
        <end position="451"/>
    </location>
</feature>
<dbReference type="InterPro" id="IPR005130">
    <property type="entry name" value="Ser_deHydtase-like_asu"/>
</dbReference>
<sequence length="457" mass="48860">MISVFDMFSVGIGPSSSHTVGPMRAACQFCQDLKAQQLFDKTDNVEVELFGSLGQTGKGHGTGKAVILGLHGLQPETVDVSSVDALLHKVDVTQSLSLNGEKDIAFPNQGAITFHRRKSLPKHANGMTIHAYEGKTLLASQTYYSIGGGFIVKDEDFEAVKKTTIEQVQEDVPYSFSSAAQLLEHCKEHGFSISSLMYKNEQTQATKEDITDKLWHIWQVMLESVNNGIGTEGILPGGLKVKRRAPALHRRLTSEQTSDPMQAMDWVNLFALAVNEENAAGGRIVTAPTNGAAGIIPAVLCYYDKFIRPVTKDTAARYLLTCAAIGILYKKNASISGAEVGCQGEVGVACSMAAGGLTEILGGSPGAVECAAEIGMEHNLGLTCDPVGGLVQVPCIERNAMGAIKAINASRLALRGTGDHKVSLDKVIKTMWDTGNDMKSKYKETARGGLAVNIIEC</sequence>
<gene>
    <name evidence="14" type="ORF">OE749_11275</name>
</gene>
<evidence type="ECO:0000313" key="14">
    <source>
        <dbReference type="EMBL" id="MCV2885273.1"/>
    </source>
</evidence>
<accession>A0ABT3A9C1</accession>
<keyword evidence="7 11" id="KW-0408">Iron</keyword>
<evidence type="ECO:0000259" key="13">
    <source>
        <dbReference type="Pfam" id="PF03315"/>
    </source>
</evidence>
<feature type="domain" description="Serine dehydratase beta chain" evidence="13">
    <location>
        <begin position="3"/>
        <end position="155"/>
    </location>
</feature>
<dbReference type="GO" id="GO:0003941">
    <property type="term" value="F:L-serine ammonia-lyase activity"/>
    <property type="evidence" value="ECO:0007669"/>
    <property type="project" value="UniProtKB-EC"/>
</dbReference>
<keyword evidence="5 11" id="KW-0004">4Fe-4S</keyword>
<organism evidence="14 15">
    <name type="scientific">Fluctibacter corallii</name>
    <dbReference type="NCBI Taxonomy" id="2984329"/>
    <lineage>
        <taxon>Bacteria</taxon>
        <taxon>Pseudomonadati</taxon>
        <taxon>Pseudomonadota</taxon>
        <taxon>Gammaproteobacteria</taxon>
        <taxon>Alteromonadales</taxon>
        <taxon>Alteromonadaceae</taxon>
        <taxon>Fluctibacter</taxon>
    </lineage>
</organism>
<dbReference type="InterPro" id="IPR029009">
    <property type="entry name" value="ASB_dom_sf"/>
</dbReference>
<comment type="similarity">
    <text evidence="3 11">Belongs to the iron-sulfur dependent L-serine dehydratase family.</text>
</comment>
<evidence type="ECO:0000259" key="12">
    <source>
        <dbReference type="Pfam" id="PF03313"/>
    </source>
</evidence>